<comment type="caution">
    <text evidence="2">The sequence shown here is derived from an EMBL/GenBank/DDBJ whole genome shotgun (WGS) entry which is preliminary data.</text>
</comment>
<name>A0AAN8TFF5_SOLBU</name>
<organism evidence="2 3">
    <name type="scientific">Solanum bulbocastanum</name>
    <name type="common">Wild potato</name>
    <dbReference type="NCBI Taxonomy" id="147425"/>
    <lineage>
        <taxon>Eukaryota</taxon>
        <taxon>Viridiplantae</taxon>
        <taxon>Streptophyta</taxon>
        <taxon>Embryophyta</taxon>
        <taxon>Tracheophyta</taxon>
        <taxon>Spermatophyta</taxon>
        <taxon>Magnoliopsida</taxon>
        <taxon>eudicotyledons</taxon>
        <taxon>Gunneridae</taxon>
        <taxon>Pentapetalae</taxon>
        <taxon>asterids</taxon>
        <taxon>lamiids</taxon>
        <taxon>Solanales</taxon>
        <taxon>Solanaceae</taxon>
        <taxon>Solanoideae</taxon>
        <taxon>Solaneae</taxon>
        <taxon>Solanum</taxon>
    </lineage>
</organism>
<dbReference type="AlphaFoldDB" id="A0AAN8TFF5"/>
<evidence type="ECO:0000313" key="3">
    <source>
        <dbReference type="Proteomes" id="UP001371456"/>
    </source>
</evidence>
<feature type="region of interest" description="Disordered" evidence="1">
    <location>
        <begin position="1"/>
        <end position="51"/>
    </location>
</feature>
<gene>
    <name evidence="2" type="ORF">RDI58_017881</name>
</gene>
<keyword evidence="3" id="KW-1185">Reference proteome</keyword>
<dbReference type="Proteomes" id="UP001371456">
    <property type="component" value="Unassembled WGS sequence"/>
</dbReference>
<evidence type="ECO:0000313" key="2">
    <source>
        <dbReference type="EMBL" id="KAK6784426.1"/>
    </source>
</evidence>
<protein>
    <submittedName>
        <fullName evidence="2">Uncharacterized protein</fullName>
    </submittedName>
</protein>
<accession>A0AAN8TFF5</accession>
<feature type="compositionally biased region" description="Low complexity" evidence="1">
    <location>
        <begin position="33"/>
        <end position="42"/>
    </location>
</feature>
<sequence>MQVGINMEKHMKSSGSREMMGRFQQNLSRFNPSSASIDSADSSSKKSSVDELDDFCEQGNVKEAVEVLHFLEQ</sequence>
<feature type="compositionally biased region" description="Polar residues" evidence="1">
    <location>
        <begin position="23"/>
        <end position="32"/>
    </location>
</feature>
<dbReference type="EMBL" id="JBANQN010000007">
    <property type="protein sequence ID" value="KAK6784426.1"/>
    <property type="molecule type" value="Genomic_DNA"/>
</dbReference>
<reference evidence="2 3" key="1">
    <citation type="submission" date="2024-02" db="EMBL/GenBank/DDBJ databases">
        <title>de novo genome assembly of Solanum bulbocastanum strain 11H21.</title>
        <authorList>
            <person name="Hosaka A.J."/>
        </authorList>
    </citation>
    <scope>NUCLEOTIDE SEQUENCE [LARGE SCALE GENOMIC DNA]</scope>
    <source>
        <tissue evidence="2">Young leaves</tissue>
    </source>
</reference>
<proteinExistence type="predicted"/>
<evidence type="ECO:0000256" key="1">
    <source>
        <dbReference type="SAM" id="MobiDB-lite"/>
    </source>
</evidence>